<keyword evidence="4 8" id="KW-0689">Ribosomal protein</keyword>
<gene>
    <name evidence="8" type="primary">LOC105891684</name>
</gene>
<dbReference type="RefSeq" id="XP_031426832.1">
    <property type="nucleotide sequence ID" value="XM_031570972.2"/>
</dbReference>
<evidence type="ECO:0000256" key="1">
    <source>
        <dbReference type="ARBA" id="ARBA00004173"/>
    </source>
</evidence>
<comment type="similarity">
    <text evidence="2">Belongs to the mitochondrion-specific ribosomal protein mL41 family.</text>
</comment>
<evidence type="ECO:0000313" key="7">
    <source>
        <dbReference type="Proteomes" id="UP000515152"/>
    </source>
</evidence>
<dbReference type="PANTHER" id="PTHR21338:SF0">
    <property type="entry name" value="LARGE RIBOSOMAL SUBUNIT PROTEIN ML41"/>
    <property type="match status" value="1"/>
</dbReference>
<dbReference type="Pfam" id="PF09809">
    <property type="entry name" value="MRP-L27"/>
    <property type="match status" value="1"/>
</dbReference>
<keyword evidence="5" id="KW-0496">Mitochondrion</keyword>
<reference evidence="8" key="1">
    <citation type="submission" date="2025-08" db="UniProtKB">
        <authorList>
            <consortium name="RefSeq"/>
        </authorList>
    </citation>
    <scope>IDENTIFICATION</scope>
</reference>
<keyword evidence="3" id="KW-0809">Transit peptide</keyword>
<dbReference type="GO" id="GO:0005762">
    <property type="term" value="C:mitochondrial large ribosomal subunit"/>
    <property type="evidence" value="ECO:0007669"/>
    <property type="project" value="InterPro"/>
</dbReference>
<sequence>MLFHCDFDRRSALMGLLSTLTRGLIRGADRMSAFTSKRGPKSNYKGRGARPAGRLTCSGKFVPVREMIPEFVVPSLQGFNLKPYVSYRAPGGTEPALTTEMLFNQTVAPHIKRDIEEGTFDKNNLEKYGLDPEQKGKLFKLHPKNFVR</sequence>
<evidence type="ECO:0000256" key="5">
    <source>
        <dbReference type="ARBA" id="ARBA00023128"/>
    </source>
</evidence>
<dbReference type="Proteomes" id="UP000515152">
    <property type="component" value="Chromosome 7"/>
</dbReference>
<dbReference type="AlphaFoldDB" id="A0A6P8FUL4"/>
<evidence type="ECO:0000313" key="8">
    <source>
        <dbReference type="RefSeq" id="XP_031426832.1"/>
    </source>
</evidence>
<proteinExistence type="inferred from homology"/>
<dbReference type="GeneID" id="105891684"/>
<comment type="subcellular location">
    <subcellularLocation>
        <location evidence="1">Mitochondrion</location>
    </subcellularLocation>
</comment>
<dbReference type="GO" id="GO:0006412">
    <property type="term" value="P:translation"/>
    <property type="evidence" value="ECO:0007669"/>
    <property type="project" value="TreeGrafter"/>
</dbReference>
<name>A0A6P8FUL4_CLUHA</name>
<evidence type="ECO:0000256" key="4">
    <source>
        <dbReference type="ARBA" id="ARBA00022980"/>
    </source>
</evidence>
<evidence type="ECO:0000256" key="3">
    <source>
        <dbReference type="ARBA" id="ARBA00022946"/>
    </source>
</evidence>
<accession>A0A6P8FUL4</accession>
<dbReference type="OrthoDB" id="408933at2759"/>
<keyword evidence="6" id="KW-0687">Ribonucleoprotein</keyword>
<dbReference type="PANTHER" id="PTHR21338">
    <property type="entry name" value="MITOCHONDRIAL RIBOSOMAL PROTEIN L41"/>
    <property type="match status" value="1"/>
</dbReference>
<dbReference type="InterPro" id="IPR019189">
    <property type="entry name" value="Ribosomal_mL41"/>
</dbReference>
<dbReference type="GO" id="GO:0003735">
    <property type="term" value="F:structural constituent of ribosome"/>
    <property type="evidence" value="ECO:0007669"/>
    <property type="project" value="InterPro"/>
</dbReference>
<protein>
    <submittedName>
        <fullName evidence="8">39S ribosomal protein L41, mitochondrial isoform X1</fullName>
    </submittedName>
</protein>
<evidence type="ECO:0000256" key="6">
    <source>
        <dbReference type="ARBA" id="ARBA00023274"/>
    </source>
</evidence>
<keyword evidence="7" id="KW-1185">Reference proteome</keyword>
<organism evidence="7 8">
    <name type="scientific">Clupea harengus</name>
    <name type="common">Atlantic herring</name>
    <dbReference type="NCBI Taxonomy" id="7950"/>
    <lineage>
        <taxon>Eukaryota</taxon>
        <taxon>Metazoa</taxon>
        <taxon>Chordata</taxon>
        <taxon>Craniata</taxon>
        <taxon>Vertebrata</taxon>
        <taxon>Euteleostomi</taxon>
        <taxon>Actinopterygii</taxon>
        <taxon>Neopterygii</taxon>
        <taxon>Teleostei</taxon>
        <taxon>Clupei</taxon>
        <taxon>Clupeiformes</taxon>
        <taxon>Clupeoidei</taxon>
        <taxon>Clupeidae</taxon>
        <taxon>Clupea</taxon>
    </lineage>
</organism>
<evidence type="ECO:0000256" key="2">
    <source>
        <dbReference type="ARBA" id="ARBA00010152"/>
    </source>
</evidence>